<accession>G3IBD7</accession>
<name>G3IBD7_CRIGR</name>
<reference evidence="2" key="1">
    <citation type="journal article" date="2011" name="Nat. Biotechnol.">
        <title>The genomic sequence of the Chinese hamster ovary (CHO)-K1 cell line.</title>
        <authorList>
            <person name="Xu X."/>
            <person name="Nagarajan H."/>
            <person name="Lewis N.E."/>
            <person name="Pan S."/>
            <person name="Cai Z."/>
            <person name="Liu X."/>
            <person name="Chen W."/>
            <person name="Xie M."/>
            <person name="Wang W."/>
            <person name="Hammond S."/>
            <person name="Andersen M.R."/>
            <person name="Neff N."/>
            <person name="Passarelli B."/>
            <person name="Koh W."/>
            <person name="Fan H.C."/>
            <person name="Wang J."/>
            <person name="Gui Y."/>
            <person name="Lee K.H."/>
            <person name="Betenbaugh M.J."/>
            <person name="Quake S.R."/>
            <person name="Famili I."/>
            <person name="Palsson B.O."/>
            <person name="Wang J."/>
        </authorList>
    </citation>
    <scope>NUCLEOTIDE SEQUENCE [LARGE SCALE GENOMIC DNA]</scope>
    <source>
        <strain evidence="2">CHO K1 cell line</strain>
    </source>
</reference>
<organism evidence="1 2">
    <name type="scientific">Cricetulus griseus</name>
    <name type="common">Chinese hamster</name>
    <name type="synonym">Cricetulus barabensis griseus</name>
    <dbReference type="NCBI Taxonomy" id="10029"/>
    <lineage>
        <taxon>Eukaryota</taxon>
        <taxon>Metazoa</taxon>
        <taxon>Chordata</taxon>
        <taxon>Craniata</taxon>
        <taxon>Vertebrata</taxon>
        <taxon>Euteleostomi</taxon>
        <taxon>Mammalia</taxon>
        <taxon>Eutheria</taxon>
        <taxon>Euarchontoglires</taxon>
        <taxon>Glires</taxon>
        <taxon>Rodentia</taxon>
        <taxon>Myomorpha</taxon>
        <taxon>Muroidea</taxon>
        <taxon>Cricetidae</taxon>
        <taxon>Cricetinae</taxon>
        <taxon>Cricetulus</taxon>
    </lineage>
</organism>
<dbReference type="InParanoid" id="G3IBD7"/>
<evidence type="ECO:0000313" key="2">
    <source>
        <dbReference type="Proteomes" id="UP000001075"/>
    </source>
</evidence>
<evidence type="ECO:0000313" key="1">
    <source>
        <dbReference type="EMBL" id="EGW04183.1"/>
    </source>
</evidence>
<dbReference type="EMBL" id="JH001818">
    <property type="protein sequence ID" value="EGW04183.1"/>
    <property type="molecule type" value="Genomic_DNA"/>
</dbReference>
<proteinExistence type="predicted"/>
<gene>
    <name evidence="1" type="ORF">I79_020957</name>
</gene>
<sequence length="80" mass="9251">MPWSFFSRGSQFDFSDNRLLLEFGCLCKRTHCCLWLGNVTRNCSVPFLFTLAGSQQHLCHEAIAKTEFICCQKEKDRANN</sequence>
<dbReference type="Proteomes" id="UP000001075">
    <property type="component" value="Unassembled WGS sequence"/>
</dbReference>
<protein>
    <submittedName>
        <fullName evidence="1">Uncharacterized protein</fullName>
    </submittedName>
</protein>
<dbReference type="AlphaFoldDB" id="G3IBD7"/>